<reference evidence="1" key="1">
    <citation type="submission" date="2009-01" db="EMBL/GenBank/DDBJ databases">
        <title>Complete sequence of Anaeromyxobacter dehalogenans 2CP-1.</title>
        <authorList>
            <consortium name="US DOE Joint Genome Institute"/>
            <person name="Lucas S."/>
            <person name="Copeland A."/>
            <person name="Lapidus A."/>
            <person name="Glavina del Rio T."/>
            <person name="Dalin E."/>
            <person name="Tice H."/>
            <person name="Bruce D."/>
            <person name="Goodwin L."/>
            <person name="Pitluck S."/>
            <person name="Saunders E."/>
            <person name="Brettin T."/>
            <person name="Detter J.C."/>
            <person name="Han C."/>
            <person name="Larimer F."/>
            <person name="Land M."/>
            <person name="Hauser L."/>
            <person name="Kyrpides N."/>
            <person name="Ovchinnikova G."/>
            <person name="Beliaev A.S."/>
            <person name="Richardson P."/>
        </authorList>
    </citation>
    <scope>NUCLEOTIDE SEQUENCE</scope>
    <source>
        <strain evidence="1">2CP-1</strain>
    </source>
</reference>
<evidence type="ECO:0000313" key="2">
    <source>
        <dbReference type="Proteomes" id="UP000007089"/>
    </source>
</evidence>
<dbReference type="EMBL" id="CP001359">
    <property type="protein sequence ID" value="ACL67347.1"/>
    <property type="molecule type" value="Genomic_DNA"/>
</dbReference>
<organism evidence="1 2">
    <name type="scientific">Anaeromyxobacter dehalogenans (strain ATCC BAA-258 / DSM 21875 / 2CP-1)</name>
    <dbReference type="NCBI Taxonomy" id="455488"/>
    <lineage>
        <taxon>Bacteria</taxon>
        <taxon>Pseudomonadati</taxon>
        <taxon>Myxococcota</taxon>
        <taxon>Myxococcia</taxon>
        <taxon>Myxococcales</taxon>
        <taxon>Cystobacterineae</taxon>
        <taxon>Anaeromyxobacteraceae</taxon>
        <taxon>Anaeromyxobacter</taxon>
    </lineage>
</organism>
<dbReference type="HOGENOM" id="CLU_1340938_0_0_7"/>
<dbReference type="InterPro" id="IPR011990">
    <property type="entry name" value="TPR-like_helical_dom_sf"/>
</dbReference>
<dbReference type="SUPFAM" id="SSF48452">
    <property type="entry name" value="TPR-like"/>
    <property type="match status" value="1"/>
</dbReference>
<dbReference type="AlphaFoldDB" id="B8J9F9"/>
<name>B8J9F9_ANAD2</name>
<dbReference type="RefSeq" id="WP_015935074.1">
    <property type="nucleotide sequence ID" value="NC_011891.1"/>
</dbReference>
<evidence type="ECO:0000313" key="1">
    <source>
        <dbReference type="EMBL" id="ACL67347.1"/>
    </source>
</evidence>
<gene>
    <name evidence="1" type="ordered locus">A2cp1_4028</name>
</gene>
<proteinExistence type="predicted"/>
<dbReference type="KEGG" id="acp:A2cp1_4028"/>
<dbReference type="Proteomes" id="UP000007089">
    <property type="component" value="Chromosome"/>
</dbReference>
<dbReference type="Pfam" id="PF14559">
    <property type="entry name" value="TPR_19"/>
    <property type="match status" value="1"/>
</dbReference>
<accession>B8J9F9</accession>
<sequence length="204" mass="22063">MTAKETTNRILGELRRAYQLAEEQRAPEALEIYRGLIAEARQAGLDSAHLHWACAVAADYTGELEMAFEQITTAIAKDPLAPPFRHSFDLISRHLRAALADPERDADDPSTPRLYALLQRSDEADVGAHLAMARFHLAKGHAAEARAMLDAVTLLHPAAREAWELLGRVAREAGDAATAERARLEASALGDGELPFAIPGPASA</sequence>
<protein>
    <submittedName>
        <fullName evidence="1">Tetratricopeptide repeat protein</fullName>
    </submittedName>
</protein>
<keyword evidence="2" id="KW-1185">Reference proteome</keyword>
<dbReference type="Gene3D" id="1.25.40.10">
    <property type="entry name" value="Tetratricopeptide repeat domain"/>
    <property type="match status" value="1"/>
</dbReference>